<dbReference type="RefSeq" id="WP_160746691.1">
    <property type="nucleotide sequence ID" value="NZ_WTYK01000004.1"/>
</dbReference>
<dbReference type="NCBIfam" id="TIGR02779">
    <property type="entry name" value="NHEJ_ligase_lig"/>
    <property type="match status" value="1"/>
</dbReference>
<name>A0A6I4UXZ8_9SPHN</name>
<dbReference type="PANTHER" id="PTHR45674:SF4">
    <property type="entry name" value="DNA LIGASE 1"/>
    <property type="match status" value="1"/>
</dbReference>
<keyword evidence="6" id="KW-1185">Reference proteome</keyword>
<dbReference type="EMBL" id="WTYK01000004">
    <property type="protein sequence ID" value="MXP41855.1"/>
    <property type="molecule type" value="Genomic_DNA"/>
</dbReference>
<comment type="caution">
    <text evidence="5">The sequence shown here is derived from an EMBL/GenBank/DDBJ whole genome shotgun (WGS) entry which is preliminary data.</text>
</comment>
<dbReference type="GO" id="GO:0006281">
    <property type="term" value="P:DNA repair"/>
    <property type="evidence" value="ECO:0007669"/>
    <property type="project" value="InterPro"/>
</dbReference>
<dbReference type="PROSITE" id="PS50160">
    <property type="entry name" value="DNA_LIGASE_A3"/>
    <property type="match status" value="1"/>
</dbReference>
<dbReference type="Gene3D" id="3.30.1490.70">
    <property type="match status" value="1"/>
</dbReference>
<evidence type="ECO:0000313" key="5">
    <source>
        <dbReference type="EMBL" id="MXP41855.1"/>
    </source>
</evidence>
<protein>
    <submittedName>
        <fullName evidence="5">ATP-dependent DNA ligase</fullName>
    </submittedName>
</protein>
<evidence type="ECO:0000259" key="4">
    <source>
        <dbReference type="PROSITE" id="PS50160"/>
    </source>
</evidence>
<dbReference type="GO" id="GO:0003910">
    <property type="term" value="F:DNA ligase (ATP) activity"/>
    <property type="evidence" value="ECO:0007669"/>
    <property type="project" value="UniProtKB-EC"/>
</dbReference>
<dbReference type="GO" id="GO:0005524">
    <property type="term" value="F:ATP binding"/>
    <property type="evidence" value="ECO:0007669"/>
    <property type="project" value="InterPro"/>
</dbReference>
<evidence type="ECO:0000256" key="2">
    <source>
        <dbReference type="ARBA" id="ARBA00022598"/>
    </source>
</evidence>
<dbReference type="InterPro" id="IPR012310">
    <property type="entry name" value="DNA_ligase_ATP-dep_cent"/>
</dbReference>
<dbReference type="Pfam" id="PF01068">
    <property type="entry name" value="DNA_ligase_A_M"/>
    <property type="match status" value="1"/>
</dbReference>
<dbReference type="OrthoDB" id="9802472at2"/>
<dbReference type="Proteomes" id="UP000469159">
    <property type="component" value="Unassembled WGS sequence"/>
</dbReference>
<sequence>MPRGFIEPMMPTLADDAPCGDDWQHEIKYDGYRTEIAVSGGSARAFTRNGHDWTSKYRPLVGAAASLACSTALIDGEVIVQDEAGRSDFHSLRAAIHQSPARLAFMAFDLLELDGRDLRRLPLEDRRSRLADLLGENRPGNCLQMSTHIVGSGEEFFAAADAHNLEGIVSKKLGSRYRSGRSKSWLKIKTFEQAEFVVLGVHREPGKPTVALLAREQDGQLRYAGNAAVTLAAAEREGFWRAVEALSAARPAIRMARSEAQWLEPRLRVTARYLRNEETLRHATLTGICDL</sequence>
<gene>
    <name evidence="5" type="ORF">GRI75_09400</name>
</gene>
<dbReference type="InterPro" id="IPR012340">
    <property type="entry name" value="NA-bd_OB-fold"/>
</dbReference>
<proteinExistence type="inferred from homology"/>
<comment type="catalytic activity">
    <reaction evidence="3">
        <text>ATP + (deoxyribonucleotide)n-3'-hydroxyl + 5'-phospho-(deoxyribonucleotide)m = (deoxyribonucleotide)n+m + AMP + diphosphate.</text>
        <dbReference type="EC" id="6.5.1.1"/>
    </reaction>
</comment>
<dbReference type="GO" id="GO:0006310">
    <property type="term" value="P:DNA recombination"/>
    <property type="evidence" value="ECO:0007669"/>
    <property type="project" value="InterPro"/>
</dbReference>
<dbReference type="SUPFAM" id="SSF56091">
    <property type="entry name" value="DNA ligase/mRNA capping enzyme, catalytic domain"/>
    <property type="match status" value="1"/>
</dbReference>
<dbReference type="PANTHER" id="PTHR45674">
    <property type="entry name" value="DNA LIGASE 1/3 FAMILY MEMBER"/>
    <property type="match status" value="1"/>
</dbReference>
<organism evidence="5 6">
    <name type="scientific">Croceibacterium soli</name>
    <dbReference type="NCBI Taxonomy" id="1739690"/>
    <lineage>
        <taxon>Bacteria</taxon>
        <taxon>Pseudomonadati</taxon>
        <taxon>Pseudomonadota</taxon>
        <taxon>Alphaproteobacteria</taxon>
        <taxon>Sphingomonadales</taxon>
        <taxon>Erythrobacteraceae</taxon>
        <taxon>Croceibacterium</taxon>
    </lineage>
</organism>
<dbReference type="AlphaFoldDB" id="A0A6I4UXZ8"/>
<accession>A0A6I4UXZ8</accession>
<evidence type="ECO:0000313" key="6">
    <source>
        <dbReference type="Proteomes" id="UP000469159"/>
    </source>
</evidence>
<feature type="domain" description="ATP-dependent DNA ligase family profile" evidence="4">
    <location>
        <begin position="96"/>
        <end position="189"/>
    </location>
</feature>
<dbReference type="Gene3D" id="3.30.470.30">
    <property type="entry name" value="DNA ligase/mRNA capping enzyme"/>
    <property type="match status" value="1"/>
</dbReference>
<comment type="similarity">
    <text evidence="1">Belongs to the ATP-dependent DNA ligase family.</text>
</comment>
<dbReference type="InterPro" id="IPR014146">
    <property type="entry name" value="LigD_ligase_dom"/>
</dbReference>
<keyword evidence="2 5" id="KW-0436">Ligase</keyword>
<dbReference type="InterPro" id="IPR050191">
    <property type="entry name" value="ATP-dep_DNA_ligase"/>
</dbReference>
<dbReference type="Gene3D" id="2.40.50.140">
    <property type="entry name" value="Nucleic acid-binding proteins"/>
    <property type="match status" value="1"/>
</dbReference>
<evidence type="ECO:0000256" key="1">
    <source>
        <dbReference type="ARBA" id="ARBA00007572"/>
    </source>
</evidence>
<dbReference type="CDD" id="cd07906">
    <property type="entry name" value="Adenylation_DNA_ligase_LigD_LigC"/>
    <property type="match status" value="1"/>
</dbReference>
<reference evidence="5 6" key="1">
    <citation type="submission" date="2019-12" db="EMBL/GenBank/DDBJ databases">
        <title>Genomic-based taxomic classification of the family Erythrobacteraceae.</title>
        <authorList>
            <person name="Xu L."/>
        </authorList>
    </citation>
    <scope>NUCLEOTIDE SEQUENCE [LARGE SCALE GENOMIC DNA]</scope>
    <source>
        <strain evidence="5 6">MCCC 1K02066</strain>
    </source>
</reference>
<evidence type="ECO:0000256" key="3">
    <source>
        <dbReference type="ARBA" id="ARBA00034003"/>
    </source>
</evidence>